<dbReference type="PANTHER" id="PTHR45947:SF3">
    <property type="entry name" value="SULFOQUINOVOSYL TRANSFERASE SQD2"/>
    <property type="match status" value="1"/>
</dbReference>
<dbReference type="PANTHER" id="PTHR45947">
    <property type="entry name" value="SULFOQUINOVOSYL TRANSFERASE SQD2"/>
    <property type="match status" value="1"/>
</dbReference>
<organism evidence="6 7">
    <name type="scientific">Lentzea albidocapillata subsp. violacea</name>
    <dbReference type="NCBI Taxonomy" id="128104"/>
    <lineage>
        <taxon>Bacteria</taxon>
        <taxon>Bacillati</taxon>
        <taxon>Actinomycetota</taxon>
        <taxon>Actinomycetes</taxon>
        <taxon>Pseudonocardiales</taxon>
        <taxon>Pseudonocardiaceae</taxon>
        <taxon>Lentzea</taxon>
    </lineage>
</organism>
<sequence length="406" mass="43123">MSPAPRSNTVALFHRSLVELSRQLGVALETEDAAGRMRIAMVSVQAGPHPESAAQAAHVAELCAGLSASGHELVVYTRRDDSTSPTALCSDDGYDIVRVPAGPARALAENEVVGHLGDFAEFLAEQWQTRPPDVVHSHHWTSGLVSVIGAHRFRIPVVHSYHGFGETEVEQRSDAEALIARRAAWITATSSAEAAQLWQVGVRRTQVSVVPSGVNSDFFDPEGPAAVHDGRMRVAVAGELASGTSSLALDAVVSTVDHIELVDANAVPRTDRPAMLRSADVAVCAPAVERYGTAALEAMACGVPVVATAVGALSDIVLPDVTGLLVQPQDGRRLAQSLKALLADETRREQFGIAARDRVLGRYSRSRLAKEAMAVYERATLAEPPAKAHRPRRPAATAGLPARTRP</sequence>
<dbReference type="Proteomes" id="UP000199682">
    <property type="component" value="Unassembled WGS sequence"/>
</dbReference>
<reference evidence="7" key="1">
    <citation type="submission" date="2016-10" db="EMBL/GenBank/DDBJ databases">
        <authorList>
            <person name="Varghese N."/>
            <person name="Submissions S."/>
        </authorList>
    </citation>
    <scope>NUCLEOTIDE SEQUENCE [LARGE SCALE GENOMIC DNA]</scope>
    <source>
        <strain evidence="7">DSM 44796</strain>
    </source>
</reference>
<proteinExistence type="predicted"/>
<protein>
    <submittedName>
        <fullName evidence="6">Glycosyltransferase involved in cell wall bisynthesis</fullName>
    </submittedName>
</protein>
<accession>A0A1G9R0Y0</accession>
<dbReference type="Pfam" id="PF00534">
    <property type="entry name" value="Glycos_transf_1"/>
    <property type="match status" value="1"/>
</dbReference>
<dbReference type="Gene3D" id="3.40.50.2000">
    <property type="entry name" value="Glycogen Phosphorylase B"/>
    <property type="match status" value="3"/>
</dbReference>
<evidence type="ECO:0000256" key="1">
    <source>
        <dbReference type="ARBA" id="ARBA00022676"/>
    </source>
</evidence>
<evidence type="ECO:0000259" key="4">
    <source>
        <dbReference type="Pfam" id="PF00534"/>
    </source>
</evidence>
<dbReference type="InterPro" id="IPR001296">
    <property type="entry name" value="Glyco_trans_1"/>
</dbReference>
<feature type="region of interest" description="Disordered" evidence="3">
    <location>
        <begin position="381"/>
        <end position="406"/>
    </location>
</feature>
<dbReference type="GO" id="GO:1901137">
    <property type="term" value="P:carbohydrate derivative biosynthetic process"/>
    <property type="evidence" value="ECO:0007669"/>
    <property type="project" value="UniProtKB-ARBA"/>
</dbReference>
<feature type="domain" description="Glycosyl transferase family 1" evidence="4">
    <location>
        <begin position="266"/>
        <end position="357"/>
    </location>
</feature>
<dbReference type="SUPFAM" id="SSF53756">
    <property type="entry name" value="UDP-Glycosyltransferase/glycogen phosphorylase"/>
    <property type="match status" value="1"/>
</dbReference>
<dbReference type="AlphaFoldDB" id="A0A1G9R0Y0"/>
<dbReference type="InterPro" id="IPR028098">
    <property type="entry name" value="Glyco_trans_4-like_N"/>
</dbReference>
<dbReference type="InterPro" id="IPR050194">
    <property type="entry name" value="Glycosyltransferase_grp1"/>
</dbReference>
<name>A0A1G9R0Y0_9PSEU</name>
<gene>
    <name evidence="6" type="ORF">SAMN04488074_117122</name>
</gene>
<dbReference type="Pfam" id="PF13439">
    <property type="entry name" value="Glyco_transf_4"/>
    <property type="match status" value="1"/>
</dbReference>
<dbReference type="EMBL" id="FNET01000017">
    <property type="protein sequence ID" value="SDM16527.1"/>
    <property type="molecule type" value="Genomic_DNA"/>
</dbReference>
<evidence type="ECO:0000259" key="5">
    <source>
        <dbReference type="Pfam" id="PF13439"/>
    </source>
</evidence>
<dbReference type="GO" id="GO:0016757">
    <property type="term" value="F:glycosyltransferase activity"/>
    <property type="evidence" value="ECO:0007669"/>
    <property type="project" value="UniProtKB-KW"/>
</dbReference>
<evidence type="ECO:0000313" key="7">
    <source>
        <dbReference type="Proteomes" id="UP000199682"/>
    </source>
</evidence>
<feature type="domain" description="Glycosyltransferase subfamily 4-like N-terminal" evidence="5">
    <location>
        <begin position="56"/>
        <end position="217"/>
    </location>
</feature>
<evidence type="ECO:0000256" key="3">
    <source>
        <dbReference type="SAM" id="MobiDB-lite"/>
    </source>
</evidence>
<keyword evidence="2 6" id="KW-0808">Transferase</keyword>
<keyword evidence="1" id="KW-0328">Glycosyltransferase</keyword>
<evidence type="ECO:0000313" key="6">
    <source>
        <dbReference type="EMBL" id="SDM16527.1"/>
    </source>
</evidence>
<evidence type="ECO:0000256" key="2">
    <source>
        <dbReference type="ARBA" id="ARBA00022679"/>
    </source>
</evidence>